<dbReference type="FunFam" id="3.30.1370.10:FF:000001">
    <property type="entry name" value="Polyribonucleotide nucleotidyltransferase"/>
    <property type="match status" value="1"/>
</dbReference>
<dbReference type="GO" id="GO:0000175">
    <property type="term" value="F:3'-5'-RNA exonuclease activity"/>
    <property type="evidence" value="ECO:0007669"/>
    <property type="project" value="TreeGrafter"/>
</dbReference>
<dbReference type="PANTHER" id="PTHR11252:SF0">
    <property type="entry name" value="POLYRIBONUCLEOTIDE NUCLEOTIDYLTRANSFERASE 1, MITOCHONDRIAL"/>
    <property type="match status" value="1"/>
</dbReference>
<comment type="function">
    <text evidence="5">Involved in mRNA degradation. Catalyzes the phosphorolysis of single-stranded polyribonucleotides processively in the 3'- to 5'-direction.</text>
</comment>
<dbReference type="STRING" id="1802399.A3E39_03160"/>
<comment type="catalytic activity">
    <reaction evidence="5">
        <text>RNA(n+1) + phosphate = RNA(n) + a ribonucleoside 5'-diphosphate</text>
        <dbReference type="Rhea" id="RHEA:22096"/>
        <dbReference type="Rhea" id="RHEA-COMP:14527"/>
        <dbReference type="Rhea" id="RHEA-COMP:17342"/>
        <dbReference type="ChEBI" id="CHEBI:43474"/>
        <dbReference type="ChEBI" id="CHEBI:57930"/>
        <dbReference type="ChEBI" id="CHEBI:140395"/>
        <dbReference type="EC" id="2.7.7.8"/>
    </reaction>
</comment>
<dbReference type="FunFam" id="3.30.230.70:FF:000001">
    <property type="entry name" value="Polyribonucleotide nucleotidyltransferase"/>
    <property type="match status" value="1"/>
</dbReference>
<dbReference type="Gene3D" id="3.30.1370.10">
    <property type="entry name" value="K Homology domain, type 1"/>
    <property type="match status" value="1"/>
</dbReference>
<dbReference type="InterPro" id="IPR004087">
    <property type="entry name" value="KH_dom"/>
</dbReference>
<dbReference type="GO" id="GO:0006396">
    <property type="term" value="P:RNA processing"/>
    <property type="evidence" value="ECO:0007669"/>
    <property type="project" value="InterPro"/>
</dbReference>
<keyword evidence="2 5" id="KW-0808">Transferase</keyword>
<dbReference type="GO" id="GO:0004654">
    <property type="term" value="F:polyribonucleotide nucleotidyltransferase activity"/>
    <property type="evidence" value="ECO:0007669"/>
    <property type="project" value="UniProtKB-UniRule"/>
</dbReference>
<dbReference type="EMBL" id="MGEH01000031">
    <property type="protein sequence ID" value="OGL78449.1"/>
    <property type="molecule type" value="Genomic_DNA"/>
</dbReference>
<dbReference type="InterPro" id="IPR012162">
    <property type="entry name" value="PNPase"/>
</dbReference>
<dbReference type="SUPFAM" id="SSF54211">
    <property type="entry name" value="Ribosomal protein S5 domain 2-like"/>
    <property type="match status" value="2"/>
</dbReference>
<dbReference type="InterPro" id="IPR036456">
    <property type="entry name" value="PNPase_PH_RNA-bd_sf"/>
</dbReference>
<dbReference type="GO" id="GO:0005829">
    <property type="term" value="C:cytosol"/>
    <property type="evidence" value="ECO:0007669"/>
    <property type="project" value="TreeGrafter"/>
</dbReference>
<dbReference type="EC" id="2.7.7.8" evidence="5"/>
<evidence type="ECO:0000313" key="9">
    <source>
        <dbReference type="Proteomes" id="UP000176603"/>
    </source>
</evidence>
<name>A0A1F7UJK9_9BACT</name>
<feature type="compositionally biased region" description="Basic and acidic residues" evidence="6">
    <location>
        <begin position="755"/>
        <end position="765"/>
    </location>
</feature>
<keyword evidence="5" id="KW-0963">Cytoplasm</keyword>
<dbReference type="SUPFAM" id="SSF50249">
    <property type="entry name" value="Nucleic acid-binding proteins"/>
    <property type="match status" value="1"/>
</dbReference>
<dbReference type="CDD" id="cd11364">
    <property type="entry name" value="RNase_PH_PNPase_2"/>
    <property type="match status" value="1"/>
</dbReference>
<keyword evidence="5" id="KW-0479">Metal-binding</keyword>
<dbReference type="InterPro" id="IPR036345">
    <property type="entry name" value="ExoRNase_PH_dom2_sf"/>
</dbReference>
<dbReference type="NCBIfam" id="NF008805">
    <property type="entry name" value="PRK11824.1"/>
    <property type="match status" value="1"/>
</dbReference>
<feature type="compositionally biased region" description="Pro residues" evidence="6">
    <location>
        <begin position="767"/>
        <end position="779"/>
    </location>
</feature>
<dbReference type="InterPro" id="IPR001247">
    <property type="entry name" value="ExoRNase_PH_dom1"/>
</dbReference>
<proteinExistence type="inferred from homology"/>
<keyword evidence="5" id="KW-0460">Magnesium</keyword>
<comment type="caution">
    <text evidence="8">The sequence shown here is derived from an EMBL/GenBank/DDBJ whole genome shotgun (WGS) entry which is preliminary data.</text>
</comment>
<comment type="similarity">
    <text evidence="1 5">Belongs to the polyribonucleotide nucleotidyltransferase family.</text>
</comment>
<dbReference type="FunFam" id="2.40.50.140:FF:000189">
    <property type="entry name" value="Polyribonucleotide nucleotidyltransferase, putative"/>
    <property type="match status" value="1"/>
</dbReference>
<dbReference type="Gene3D" id="3.30.230.70">
    <property type="entry name" value="GHMP Kinase, N-terminal domain"/>
    <property type="match status" value="2"/>
</dbReference>
<dbReference type="CDD" id="cd04472">
    <property type="entry name" value="S1_PNPase"/>
    <property type="match status" value="1"/>
</dbReference>
<feature type="compositionally biased region" description="Basic and acidic residues" evidence="6">
    <location>
        <begin position="733"/>
        <end position="748"/>
    </location>
</feature>
<dbReference type="InterPro" id="IPR004088">
    <property type="entry name" value="KH_dom_type_1"/>
</dbReference>
<evidence type="ECO:0000259" key="7">
    <source>
        <dbReference type="PROSITE" id="PS50126"/>
    </source>
</evidence>
<dbReference type="NCBIfam" id="TIGR03591">
    <property type="entry name" value="polynuc_phos"/>
    <property type="match status" value="1"/>
</dbReference>
<dbReference type="PROSITE" id="PS50084">
    <property type="entry name" value="KH_TYPE_1"/>
    <property type="match status" value="1"/>
</dbReference>
<dbReference type="HAMAP" id="MF_01595">
    <property type="entry name" value="PNPase"/>
    <property type="match status" value="1"/>
</dbReference>
<dbReference type="CDD" id="cd02393">
    <property type="entry name" value="KH-I_PNPase"/>
    <property type="match status" value="1"/>
</dbReference>
<gene>
    <name evidence="5" type="primary">pnp</name>
    <name evidence="8" type="ORF">A3E39_03160</name>
</gene>
<dbReference type="GO" id="GO:0003723">
    <property type="term" value="F:RNA binding"/>
    <property type="evidence" value="ECO:0007669"/>
    <property type="project" value="UniProtKB-UniRule"/>
</dbReference>
<dbReference type="PROSITE" id="PS50126">
    <property type="entry name" value="S1"/>
    <property type="match status" value="1"/>
</dbReference>
<dbReference type="Gene3D" id="2.40.50.140">
    <property type="entry name" value="Nucleic acid-binding proteins"/>
    <property type="match status" value="1"/>
</dbReference>
<dbReference type="Proteomes" id="UP000176603">
    <property type="component" value="Unassembled WGS sequence"/>
</dbReference>
<accession>A0A1F7UJK9</accession>
<evidence type="ECO:0000256" key="3">
    <source>
        <dbReference type="ARBA" id="ARBA00022695"/>
    </source>
</evidence>
<dbReference type="SUPFAM" id="SSF46915">
    <property type="entry name" value="Polynucleotide phosphorylase/guanosine pentaphosphate synthase (PNPase/GPSI), domain 3"/>
    <property type="match status" value="1"/>
</dbReference>
<organism evidence="8 9">
    <name type="scientific">Candidatus Uhrbacteria bacterium RIFCSPHIGHO2_12_FULL_60_25</name>
    <dbReference type="NCBI Taxonomy" id="1802399"/>
    <lineage>
        <taxon>Bacteria</taxon>
        <taxon>Candidatus Uhriibacteriota</taxon>
    </lineage>
</organism>
<dbReference type="GO" id="GO:0006402">
    <property type="term" value="P:mRNA catabolic process"/>
    <property type="evidence" value="ECO:0007669"/>
    <property type="project" value="UniProtKB-UniRule"/>
</dbReference>
<dbReference type="Pfam" id="PF03725">
    <property type="entry name" value="RNase_PH_C"/>
    <property type="match status" value="1"/>
</dbReference>
<dbReference type="Pfam" id="PF00013">
    <property type="entry name" value="KH_1"/>
    <property type="match status" value="1"/>
</dbReference>
<evidence type="ECO:0000256" key="2">
    <source>
        <dbReference type="ARBA" id="ARBA00022679"/>
    </source>
</evidence>
<comment type="subcellular location">
    <subcellularLocation>
        <location evidence="5">Cytoplasm</location>
    </subcellularLocation>
</comment>
<evidence type="ECO:0000256" key="6">
    <source>
        <dbReference type="SAM" id="MobiDB-lite"/>
    </source>
</evidence>
<keyword evidence="3 5" id="KW-0548">Nucleotidyltransferase</keyword>
<feature type="domain" description="S1 motif" evidence="7">
    <location>
        <begin position="637"/>
        <end position="705"/>
    </location>
</feature>
<dbReference type="AlphaFoldDB" id="A0A1F7UJK9"/>
<feature type="binding site" evidence="5">
    <location>
        <position position="501"/>
    </location>
    <ligand>
        <name>Mg(2+)</name>
        <dbReference type="ChEBI" id="CHEBI:18420"/>
    </ligand>
</feature>
<dbReference type="Pfam" id="PF01138">
    <property type="entry name" value="RNase_PH"/>
    <property type="match status" value="2"/>
</dbReference>
<dbReference type="PIRSF" id="PIRSF005499">
    <property type="entry name" value="PNPase"/>
    <property type="match status" value="1"/>
</dbReference>
<dbReference type="InterPro" id="IPR027408">
    <property type="entry name" value="PNPase/RNase_PH_dom_sf"/>
</dbReference>
<dbReference type="InterPro" id="IPR003029">
    <property type="entry name" value="S1_domain"/>
</dbReference>
<dbReference type="InterPro" id="IPR020568">
    <property type="entry name" value="Ribosomal_Su5_D2-typ_SF"/>
</dbReference>
<dbReference type="SUPFAM" id="SSF55666">
    <property type="entry name" value="Ribonuclease PH domain 2-like"/>
    <property type="match status" value="2"/>
</dbReference>
<keyword evidence="4 5" id="KW-0694">RNA-binding</keyword>
<dbReference type="SUPFAM" id="SSF54791">
    <property type="entry name" value="Eukaryotic type KH-domain (KH-domain type I)"/>
    <property type="match status" value="1"/>
</dbReference>
<dbReference type="PANTHER" id="PTHR11252">
    <property type="entry name" value="POLYRIBONUCLEOTIDE NUCLEOTIDYLTRANSFERASE"/>
    <property type="match status" value="1"/>
</dbReference>
<dbReference type="InterPro" id="IPR015847">
    <property type="entry name" value="ExoRNase_PH_dom2"/>
</dbReference>
<dbReference type="InterPro" id="IPR012340">
    <property type="entry name" value="NA-bd_OB-fold"/>
</dbReference>
<dbReference type="GO" id="GO:0000287">
    <property type="term" value="F:magnesium ion binding"/>
    <property type="evidence" value="ECO:0007669"/>
    <property type="project" value="UniProtKB-UniRule"/>
</dbReference>
<evidence type="ECO:0000256" key="4">
    <source>
        <dbReference type="ARBA" id="ARBA00022884"/>
    </source>
</evidence>
<dbReference type="SMART" id="SM00316">
    <property type="entry name" value="S1"/>
    <property type="match status" value="1"/>
</dbReference>
<evidence type="ECO:0000256" key="5">
    <source>
        <dbReference type="HAMAP-Rule" id="MF_01595"/>
    </source>
</evidence>
<feature type="binding site" evidence="5">
    <location>
        <position position="507"/>
    </location>
    <ligand>
        <name>Mg(2+)</name>
        <dbReference type="ChEBI" id="CHEBI:18420"/>
    </ligand>
</feature>
<evidence type="ECO:0000313" key="8">
    <source>
        <dbReference type="EMBL" id="OGL78449.1"/>
    </source>
</evidence>
<feature type="region of interest" description="Disordered" evidence="6">
    <location>
        <begin position="715"/>
        <end position="786"/>
    </location>
</feature>
<dbReference type="InterPro" id="IPR036612">
    <property type="entry name" value="KH_dom_type_1_sf"/>
</dbReference>
<reference evidence="8 9" key="1">
    <citation type="journal article" date="2016" name="Nat. Commun.">
        <title>Thousands of microbial genomes shed light on interconnected biogeochemical processes in an aquifer system.</title>
        <authorList>
            <person name="Anantharaman K."/>
            <person name="Brown C.T."/>
            <person name="Hug L.A."/>
            <person name="Sharon I."/>
            <person name="Castelle C.J."/>
            <person name="Probst A.J."/>
            <person name="Thomas B.C."/>
            <person name="Singh A."/>
            <person name="Wilkins M.J."/>
            <person name="Karaoz U."/>
            <person name="Brodie E.L."/>
            <person name="Williams K.H."/>
            <person name="Hubbard S.S."/>
            <person name="Banfield J.F."/>
        </authorList>
    </citation>
    <scope>NUCLEOTIDE SEQUENCE [LARGE SCALE GENOMIC DNA]</scope>
</reference>
<protein>
    <recommendedName>
        <fullName evidence="5">Polyribonucleotide nucleotidyltransferase</fullName>
        <ecNumber evidence="5">2.7.7.8</ecNumber>
    </recommendedName>
    <alternativeName>
        <fullName evidence="5">Polynucleotide phosphorylase</fullName>
        <shortName evidence="5">PNPase</shortName>
    </alternativeName>
</protein>
<sequence>MEAQKEFSIEWGGRTLTIGVGLLAQQANGSCTVRYGDTVALCTATMGNVREGLDFFPLQVDFEERLYASGRIKGSRFIKREGRPTDEAVLSGRLIDRAIRPLFDGHMRNEIAVVATVLSHDQENDADVPGLIGASCALTMSDIPWDGPIAALRVGRIGGQWVLNPTYAQIEAGGVDIVVAGGNGKTIMVESGANQISEDDAYAAIAWAQDRLTPVLDLIEKVRAAVGKEKKDVMTPKTDEEKQERDEREKLHELARGFMTSHAATTLFAQPLKTKADRKDAVARLKAETDAYLQTQSVSKENRKKAMEIVDEFVDNQVTKMILDEGRRADRRALDEIRSLDCTVGSLPRTHGSGLFQRGSTQVLSAVTLGSPGMEQTLDTMEFQTTKRFFHHYNFPSYSVGETKGNRGPGRREIGHGALAERAIQPVLPTKEQFPYTLRIVSEVFGSNGSSSMGATCGSTLALMDAGVPITAPVAGIAMGMASDEATGRFRVITDLQDLEDGAGGMDFKVAGTRTGITAIQMDTKTHGIPLEVVKETLIQAHKARLQILDCIEKTIPAPRAELSKWAPRIISFRINPEKIRDVIGPGGKMINEIIAQTKVEIDIEDDGLVMITAVNPEGMQKAVDWVKQLTREVKVGEIFTGPVTRIMDFGAFVEILPKQEGLVHISEMAPYRVATVHDICKVGDMVTVKVYEIDSMGRINLSIKRAAQDYVEQVGDTKPLRDRKSGGGGGRGPDRPRFGGGGGRRDFGGGGRGPRRDPPQHDGPRPSAPTAPRPPMPDDPFDVSI</sequence>
<comment type="cofactor">
    <cofactor evidence="5">
        <name>Mg(2+)</name>
        <dbReference type="ChEBI" id="CHEBI:18420"/>
    </cofactor>
</comment>
<dbReference type="SMART" id="SM00322">
    <property type="entry name" value="KH"/>
    <property type="match status" value="1"/>
</dbReference>
<dbReference type="Pfam" id="PF00575">
    <property type="entry name" value="S1"/>
    <property type="match status" value="1"/>
</dbReference>
<evidence type="ECO:0000256" key="1">
    <source>
        <dbReference type="ARBA" id="ARBA00007404"/>
    </source>
</evidence>